<name>A0A543NNR6_9ACTN</name>
<dbReference type="CDD" id="cd00093">
    <property type="entry name" value="HTH_XRE"/>
    <property type="match status" value="1"/>
</dbReference>
<sequence length="263" mass="28529">MGDEQLRAIGEELRAHRRDAGWSGRVLARHAEVGQATVSRVENGRRAESAHTVERIIAALPVSTGVADDLRARVRDAYADSAEPRVDAGVSLVADTAYRLERGTLPVRSFQSAIVPRGLRTVEYAQAAGFGAVETSLLDDEERDVGFVVTEGALRTWPGDGSVMPDQLDQLVEFSKRTNMWLGVVPWSVPLPLAPPHGFAVFGAQAVTVETFTTQMTITDPADVAAYGDAFSQLERVAAVGEEARVLLGRIRRDSTKLPRLIQ</sequence>
<feature type="domain" description="HTH cro/C1-type" evidence="1">
    <location>
        <begin position="13"/>
        <end position="67"/>
    </location>
</feature>
<dbReference type="RefSeq" id="WP_141924837.1">
    <property type="nucleotide sequence ID" value="NZ_VFQC01000001.1"/>
</dbReference>
<dbReference type="Gene3D" id="1.10.260.40">
    <property type="entry name" value="lambda repressor-like DNA-binding domains"/>
    <property type="match status" value="1"/>
</dbReference>
<accession>A0A543NNR6</accession>
<dbReference type="OrthoDB" id="4966777at2"/>
<dbReference type="EMBL" id="VFQC01000001">
    <property type="protein sequence ID" value="TQN33479.1"/>
    <property type="molecule type" value="Genomic_DNA"/>
</dbReference>
<keyword evidence="3" id="KW-1185">Reference proteome</keyword>
<reference evidence="2 3" key="1">
    <citation type="submission" date="2019-06" db="EMBL/GenBank/DDBJ databases">
        <title>Sequencing the genomes of 1000 actinobacteria strains.</title>
        <authorList>
            <person name="Klenk H.-P."/>
        </authorList>
    </citation>
    <scope>NUCLEOTIDE SEQUENCE [LARGE SCALE GENOMIC DNA]</scope>
    <source>
        <strain evidence="2 3">DSM 45015</strain>
    </source>
</reference>
<dbReference type="SMART" id="SM00530">
    <property type="entry name" value="HTH_XRE"/>
    <property type="match status" value="1"/>
</dbReference>
<dbReference type="InterPro" id="IPR001387">
    <property type="entry name" value="Cro/C1-type_HTH"/>
</dbReference>
<organism evidence="2 3">
    <name type="scientific">Haloactinospora alba</name>
    <dbReference type="NCBI Taxonomy" id="405555"/>
    <lineage>
        <taxon>Bacteria</taxon>
        <taxon>Bacillati</taxon>
        <taxon>Actinomycetota</taxon>
        <taxon>Actinomycetes</taxon>
        <taxon>Streptosporangiales</taxon>
        <taxon>Nocardiopsidaceae</taxon>
        <taxon>Haloactinospora</taxon>
    </lineage>
</organism>
<proteinExistence type="predicted"/>
<dbReference type="GO" id="GO:0003677">
    <property type="term" value="F:DNA binding"/>
    <property type="evidence" value="ECO:0007669"/>
    <property type="project" value="InterPro"/>
</dbReference>
<gene>
    <name evidence="2" type="ORF">FHX37_3499</name>
</gene>
<dbReference type="SUPFAM" id="SSF47413">
    <property type="entry name" value="lambda repressor-like DNA-binding domains"/>
    <property type="match status" value="1"/>
</dbReference>
<dbReference type="InterPro" id="IPR043917">
    <property type="entry name" value="DUF5753"/>
</dbReference>
<dbReference type="Pfam" id="PF19054">
    <property type="entry name" value="DUF5753"/>
    <property type="match status" value="1"/>
</dbReference>
<dbReference type="Pfam" id="PF13560">
    <property type="entry name" value="HTH_31"/>
    <property type="match status" value="1"/>
</dbReference>
<dbReference type="Proteomes" id="UP000317422">
    <property type="component" value="Unassembled WGS sequence"/>
</dbReference>
<comment type="caution">
    <text evidence="2">The sequence shown here is derived from an EMBL/GenBank/DDBJ whole genome shotgun (WGS) entry which is preliminary data.</text>
</comment>
<protein>
    <submittedName>
        <fullName evidence="2">Transcriptional regulator with XRE-family HTH domain</fullName>
    </submittedName>
</protein>
<dbReference type="InterPro" id="IPR010982">
    <property type="entry name" value="Lambda_DNA-bd_dom_sf"/>
</dbReference>
<dbReference type="AlphaFoldDB" id="A0A543NNR6"/>
<evidence type="ECO:0000313" key="3">
    <source>
        <dbReference type="Proteomes" id="UP000317422"/>
    </source>
</evidence>
<evidence type="ECO:0000313" key="2">
    <source>
        <dbReference type="EMBL" id="TQN33479.1"/>
    </source>
</evidence>
<dbReference type="PROSITE" id="PS50943">
    <property type="entry name" value="HTH_CROC1"/>
    <property type="match status" value="1"/>
</dbReference>
<evidence type="ECO:0000259" key="1">
    <source>
        <dbReference type="PROSITE" id="PS50943"/>
    </source>
</evidence>